<dbReference type="OrthoDB" id="1058301at2759"/>
<dbReference type="GeneID" id="34564668"/>
<evidence type="ECO:0000259" key="2">
    <source>
        <dbReference type="Pfam" id="PF03009"/>
    </source>
</evidence>
<sequence length="420" mass="47952">MLSLVTASVILLGLERCQVHAARQPYDVRKIIDAFRHPHDDLIILCAHRGLRWNGTTENSRDAYFRASEAGLECIETDIHLSRDGYLPMIHDSGLGRTTDIGEQTGQPAYNPFTGQGYNPSTHEYNFKGFIENLHLRDDQGRVHVEAVPTLPDMVQSIYETGTNVVLQLDFKEQAAVEPAYWALKDLTNGAGVPANEWCIYKLQARWWKTPEEFEAEPWVQDAFASGVQLAYIPVYNPEDEASWDTLASLKEWAQTNYTISAEIEVYSTGAPLQNLQDYVLHSAEESETFKTTGIFYAPGDFVDPTTSELTRFDTANYSLPEDTRVNNSVYVFQENKAPVLLDSIVGKKSLDGHDYRSDMEWIINKQRFQWVITDTPDYWDAELRAQGKRNTKYLMAGEEDGVANGWYRRRHARELRGRY</sequence>
<evidence type="ECO:0000313" key="3">
    <source>
        <dbReference type="EMBL" id="OHE93123.1"/>
    </source>
</evidence>
<dbReference type="Pfam" id="PF03009">
    <property type="entry name" value="GDPD"/>
    <property type="match status" value="1"/>
</dbReference>
<evidence type="ECO:0000313" key="4">
    <source>
        <dbReference type="Proteomes" id="UP000176998"/>
    </source>
</evidence>
<dbReference type="STRING" id="1209926.A0A1G4AVN5"/>
<feature type="chain" id="PRO_5009602185" description="GP-PDE domain-containing protein" evidence="1">
    <location>
        <begin position="22"/>
        <end position="420"/>
    </location>
</feature>
<dbReference type="RefSeq" id="XP_022470289.1">
    <property type="nucleotide sequence ID" value="XM_022623158.1"/>
</dbReference>
<name>A0A1G4AVN5_9PEZI</name>
<dbReference type="PANTHER" id="PTHR43805:SF1">
    <property type="entry name" value="GP-PDE DOMAIN-CONTAINING PROTEIN"/>
    <property type="match status" value="1"/>
</dbReference>
<comment type="caution">
    <text evidence="3">The sequence shown here is derived from an EMBL/GenBank/DDBJ whole genome shotgun (WGS) entry which is preliminary data.</text>
</comment>
<protein>
    <recommendedName>
        <fullName evidence="2">GP-PDE domain-containing protein</fullName>
    </recommendedName>
</protein>
<reference evidence="3 4" key="1">
    <citation type="submission" date="2016-09" db="EMBL/GenBank/DDBJ databases">
        <authorList>
            <person name="Capua I."/>
            <person name="De Benedictis P."/>
            <person name="Joannis T."/>
            <person name="Lombin L.H."/>
            <person name="Cattoli G."/>
        </authorList>
    </citation>
    <scope>NUCLEOTIDE SEQUENCE [LARGE SCALE GENOMIC DNA]</scope>
    <source>
        <strain evidence="3 4">IMI 309357</strain>
    </source>
</reference>
<dbReference type="SUPFAM" id="SSF51695">
    <property type="entry name" value="PLC-like phosphodiesterases"/>
    <property type="match status" value="1"/>
</dbReference>
<proteinExistence type="predicted"/>
<keyword evidence="4" id="KW-1185">Reference proteome</keyword>
<feature type="domain" description="GP-PDE" evidence="2">
    <location>
        <begin position="48"/>
        <end position="174"/>
    </location>
</feature>
<organism evidence="3 4">
    <name type="scientific">Colletotrichum orchidophilum</name>
    <dbReference type="NCBI Taxonomy" id="1209926"/>
    <lineage>
        <taxon>Eukaryota</taxon>
        <taxon>Fungi</taxon>
        <taxon>Dikarya</taxon>
        <taxon>Ascomycota</taxon>
        <taxon>Pezizomycotina</taxon>
        <taxon>Sordariomycetes</taxon>
        <taxon>Hypocreomycetidae</taxon>
        <taxon>Glomerellales</taxon>
        <taxon>Glomerellaceae</taxon>
        <taxon>Colletotrichum</taxon>
    </lineage>
</organism>
<dbReference type="InterPro" id="IPR017946">
    <property type="entry name" value="PLC-like_Pdiesterase_TIM-brl"/>
</dbReference>
<dbReference type="AlphaFoldDB" id="A0A1G4AVN5"/>
<dbReference type="PANTHER" id="PTHR43805">
    <property type="entry name" value="GLYCEROPHOSPHORYL DIESTER PHOSPHODIESTERASE"/>
    <property type="match status" value="1"/>
</dbReference>
<dbReference type="Proteomes" id="UP000176998">
    <property type="component" value="Unassembled WGS sequence"/>
</dbReference>
<keyword evidence="1" id="KW-0732">Signal</keyword>
<dbReference type="GO" id="GO:0006629">
    <property type="term" value="P:lipid metabolic process"/>
    <property type="evidence" value="ECO:0007669"/>
    <property type="project" value="InterPro"/>
</dbReference>
<dbReference type="Gene3D" id="3.20.20.190">
    <property type="entry name" value="Phosphatidylinositol (PI) phosphodiesterase"/>
    <property type="match status" value="1"/>
</dbReference>
<dbReference type="EMBL" id="MJBS01000127">
    <property type="protein sequence ID" value="OHE93123.1"/>
    <property type="molecule type" value="Genomic_DNA"/>
</dbReference>
<accession>A0A1G4AVN5</accession>
<gene>
    <name evidence="3" type="ORF">CORC01_11535</name>
</gene>
<dbReference type="GO" id="GO:0008081">
    <property type="term" value="F:phosphoric diester hydrolase activity"/>
    <property type="evidence" value="ECO:0007669"/>
    <property type="project" value="InterPro"/>
</dbReference>
<feature type="signal peptide" evidence="1">
    <location>
        <begin position="1"/>
        <end position="21"/>
    </location>
</feature>
<dbReference type="InterPro" id="IPR030395">
    <property type="entry name" value="GP_PDE_dom"/>
</dbReference>
<evidence type="ECO:0000256" key="1">
    <source>
        <dbReference type="SAM" id="SignalP"/>
    </source>
</evidence>